<dbReference type="SUPFAM" id="SSF54637">
    <property type="entry name" value="Thioesterase/thiol ester dehydrase-isomerase"/>
    <property type="match status" value="1"/>
</dbReference>
<dbReference type="CDD" id="cd03441">
    <property type="entry name" value="R_hydratase_like"/>
    <property type="match status" value="1"/>
</dbReference>
<evidence type="ECO:0000313" key="3">
    <source>
        <dbReference type="EMBL" id="RLP81240.1"/>
    </source>
</evidence>
<dbReference type="Proteomes" id="UP000269692">
    <property type="component" value="Unassembled WGS sequence"/>
</dbReference>
<accession>A0A3L7ANL1</accession>
<gene>
    <name evidence="3" type="ORF">D9R14_03070</name>
</gene>
<feature type="region of interest" description="Disordered" evidence="1">
    <location>
        <begin position="1"/>
        <end position="40"/>
    </location>
</feature>
<organism evidence="3 4">
    <name type="scientific">Xanthobacter tagetidis</name>
    <dbReference type="NCBI Taxonomy" id="60216"/>
    <lineage>
        <taxon>Bacteria</taxon>
        <taxon>Pseudomonadati</taxon>
        <taxon>Pseudomonadota</taxon>
        <taxon>Alphaproteobacteria</taxon>
        <taxon>Hyphomicrobiales</taxon>
        <taxon>Xanthobacteraceae</taxon>
        <taxon>Xanthobacter</taxon>
    </lineage>
</organism>
<sequence length="198" mass="22095">MSPRPPLRRGARRLDLWRHHADPQEHDRGRHPGARKQPVEEGLREVAVTVEIDRSLIGSRSAPYVVEVEKGAVRRFADAIGDPNPVYRDADAARAQGYAGIIAPPTFPVSFLAPEEPPWTRPLDRRRVLAGEQGFHYVRPIVVGDVLTCRITFVGVEEKQARSGAMELLIQEIDGRDASGAPVYRHRRVMVYRAAPAS</sequence>
<dbReference type="InterPro" id="IPR029069">
    <property type="entry name" value="HotDog_dom_sf"/>
</dbReference>
<feature type="compositionally biased region" description="Basic residues" evidence="1">
    <location>
        <begin position="1"/>
        <end position="11"/>
    </location>
</feature>
<reference evidence="3 4" key="1">
    <citation type="submission" date="2018-10" db="EMBL/GenBank/DDBJ databases">
        <title>Xanthobacter tagetidis genome sequencing and assembly.</title>
        <authorList>
            <person name="Maclea K.S."/>
            <person name="Goen A.E."/>
            <person name="Fatima S.A."/>
        </authorList>
    </citation>
    <scope>NUCLEOTIDE SEQUENCE [LARGE SCALE GENOMIC DNA]</scope>
    <source>
        <strain evidence="3 4">ATCC 700314</strain>
    </source>
</reference>
<dbReference type="InterPro" id="IPR039569">
    <property type="entry name" value="FAS1-like_DH_region"/>
</dbReference>
<dbReference type="AlphaFoldDB" id="A0A3L7ANL1"/>
<evidence type="ECO:0000313" key="4">
    <source>
        <dbReference type="Proteomes" id="UP000269692"/>
    </source>
</evidence>
<dbReference type="Gene3D" id="3.10.129.10">
    <property type="entry name" value="Hotdog Thioesterase"/>
    <property type="match status" value="1"/>
</dbReference>
<feature type="domain" description="FAS1-like dehydratase" evidence="2">
    <location>
        <begin position="55"/>
        <end position="184"/>
    </location>
</feature>
<proteinExistence type="predicted"/>
<protein>
    <submittedName>
        <fullName evidence="3">MaoC family dehydratase</fullName>
    </submittedName>
</protein>
<evidence type="ECO:0000256" key="1">
    <source>
        <dbReference type="SAM" id="MobiDB-lite"/>
    </source>
</evidence>
<feature type="compositionally biased region" description="Basic and acidic residues" evidence="1">
    <location>
        <begin position="12"/>
        <end position="30"/>
    </location>
</feature>
<comment type="caution">
    <text evidence="3">The sequence shown here is derived from an EMBL/GenBank/DDBJ whole genome shotgun (WGS) entry which is preliminary data.</text>
</comment>
<name>A0A3L7ANL1_9HYPH</name>
<dbReference type="EMBL" id="RCTF01000002">
    <property type="protein sequence ID" value="RLP81240.1"/>
    <property type="molecule type" value="Genomic_DNA"/>
</dbReference>
<keyword evidence="4" id="KW-1185">Reference proteome</keyword>
<evidence type="ECO:0000259" key="2">
    <source>
        <dbReference type="Pfam" id="PF13452"/>
    </source>
</evidence>
<dbReference type="Pfam" id="PF13452">
    <property type="entry name" value="FAS1_DH_region"/>
    <property type="match status" value="1"/>
</dbReference>